<dbReference type="NCBIfam" id="NF041334">
    <property type="entry name" value="XopJ"/>
    <property type="match status" value="1"/>
</dbReference>
<comment type="catalytic activity">
    <reaction evidence="5">
        <text>L-seryl-[protein] + acetyl-CoA = O-acetyl-L-seryl-[protein] + CoA</text>
        <dbReference type="Rhea" id="RHEA:59392"/>
        <dbReference type="Rhea" id="RHEA-COMP:9863"/>
        <dbReference type="Rhea" id="RHEA-COMP:15352"/>
        <dbReference type="ChEBI" id="CHEBI:29999"/>
        <dbReference type="ChEBI" id="CHEBI:57287"/>
        <dbReference type="ChEBI" id="CHEBI:57288"/>
        <dbReference type="ChEBI" id="CHEBI:141128"/>
    </reaction>
    <physiologicalReaction direction="left-to-right" evidence="5">
        <dbReference type="Rhea" id="RHEA:59393"/>
    </physiologicalReaction>
</comment>
<keyword evidence="1" id="KW-0808">Transferase</keyword>
<dbReference type="EMBL" id="RBRA01000129">
    <property type="protein sequence ID" value="RMQ24698.1"/>
    <property type="molecule type" value="Genomic_DNA"/>
</dbReference>
<proteinExistence type="inferred from homology"/>
<comment type="caution">
    <text evidence="7">The sequence shown here is derived from an EMBL/GenBank/DDBJ whole genome shotgun (WGS) entry which is preliminary data.</text>
</comment>
<evidence type="ECO:0000256" key="2">
    <source>
        <dbReference type="ARBA" id="ARBA00023315"/>
    </source>
</evidence>
<reference evidence="7 8" key="1">
    <citation type="submission" date="2018-08" db="EMBL/GenBank/DDBJ databases">
        <title>Recombination of ecologically and evolutionarily significant loci maintains genetic cohesion in the Pseudomonas syringae species complex.</title>
        <authorList>
            <person name="Dillon M."/>
            <person name="Thakur S."/>
            <person name="Almeida R.N.D."/>
            <person name="Weir B.S."/>
            <person name="Guttman D.S."/>
        </authorList>
    </citation>
    <scope>NUCLEOTIDE SEQUENCE [LARGE SCALE GENOMIC DNA]</scope>
    <source>
        <strain evidence="7 8">ICMP 13052</strain>
    </source>
</reference>
<evidence type="ECO:0000256" key="6">
    <source>
        <dbReference type="SAM" id="MobiDB-lite"/>
    </source>
</evidence>
<feature type="region of interest" description="Disordered" evidence="6">
    <location>
        <begin position="19"/>
        <end position="47"/>
    </location>
</feature>
<evidence type="ECO:0000256" key="4">
    <source>
        <dbReference type="ARBA" id="ARBA00048364"/>
    </source>
</evidence>
<evidence type="ECO:0000313" key="8">
    <source>
        <dbReference type="Proteomes" id="UP000269044"/>
    </source>
</evidence>
<feature type="compositionally biased region" description="Basic and acidic residues" evidence="6">
    <location>
        <begin position="32"/>
        <end position="47"/>
    </location>
</feature>
<gene>
    <name evidence="7" type="ORF">ALQ08_02415</name>
</gene>
<dbReference type="Proteomes" id="UP000269044">
    <property type="component" value="Unassembled WGS sequence"/>
</dbReference>
<organism evidence="7 8">
    <name type="scientific">Pseudomonas syringae pv. delphinii</name>
    <dbReference type="NCBI Taxonomy" id="192088"/>
    <lineage>
        <taxon>Bacteria</taxon>
        <taxon>Pseudomonadati</taxon>
        <taxon>Pseudomonadota</taxon>
        <taxon>Gammaproteobacteria</taxon>
        <taxon>Pseudomonadales</taxon>
        <taxon>Pseudomonadaceae</taxon>
        <taxon>Pseudomonas</taxon>
    </lineage>
</organism>
<dbReference type="AlphaFoldDB" id="A0A3M4K5Y6"/>
<feature type="compositionally biased region" description="Polar residues" evidence="6">
    <location>
        <begin position="19"/>
        <end position="30"/>
    </location>
</feature>
<dbReference type="Pfam" id="PF03421">
    <property type="entry name" value="Acetyltransf_14"/>
    <property type="match status" value="1"/>
</dbReference>
<comment type="similarity">
    <text evidence="3">Belongs to the acetyltransferase YopJ family.</text>
</comment>
<evidence type="ECO:0000256" key="1">
    <source>
        <dbReference type="ARBA" id="ARBA00022679"/>
    </source>
</evidence>
<sequence>MRIHAMGLCVSKPRTTSDYNTYASYNSGPSTPEHEETGSSRITEAHPEFRSIPDRAKDKAIALKEALSRQSGYILPRLEHYARTALSQAAHIGSTPEITDLDIENIGYLTDTYNQRLSNINLKHHTSPQNFFQEFMTSQEPCWRSVVRLSPNSRHHVAIDVRNQDDVRTMLIIESALAYGKSNNATGFMPGYLQMHNNVKNYAQDNGHMAVIQLGAQKSKYDCIIFSLNNALAAYQKDAIFDSLHDSLRENGSCFQPGEYKSDTVSGIEVIDGTKILPAVFFKHAHSRSTINDAIEEQPELADRNVSTNRESAHQTLSERVADFRVQRSERSYSMSIESSRLRKIRKAIES</sequence>
<protein>
    <submittedName>
        <fullName evidence="7">Peptidase C55</fullName>
    </submittedName>
</protein>
<evidence type="ECO:0000313" key="7">
    <source>
        <dbReference type="EMBL" id="RMQ24698.1"/>
    </source>
</evidence>
<keyword evidence="2" id="KW-0012">Acyltransferase</keyword>
<evidence type="ECO:0000256" key="3">
    <source>
        <dbReference type="ARBA" id="ARBA00023785"/>
    </source>
</evidence>
<evidence type="ECO:0000256" key="5">
    <source>
        <dbReference type="ARBA" id="ARBA00048662"/>
    </source>
</evidence>
<dbReference type="GO" id="GO:0016746">
    <property type="term" value="F:acyltransferase activity"/>
    <property type="evidence" value="ECO:0007669"/>
    <property type="project" value="UniProtKB-KW"/>
</dbReference>
<comment type="catalytic activity">
    <reaction evidence="4">
        <text>L-threonyl-[protein] + acetyl-CoA = O-acetyl-L-threonyl-[protein] + CoA</text>
        <dbReference type="Rhea" id="RHEA:65340"/>
        <dbReference type="Rhea" id="RHEA-COMP:11060"/>
        <dbReference type="Rhea" id="RHEA-COMP:16780"/>
        <dbReference type="ChEBI" id="CHEBI:30013"/>
        <dbReference type="ChEBI" id="CHEBI:57287"/>
        <dbReference type="ChEBI" id="CHEBI:57288"/>
        <dbReference type="ChEBI" id="CHEBI:141025"/>
    </reaction>
    <physiologicalReaction direction="left-to-right" evidence="4">
        <dbReference type="Rhea" id="RHEA:65341"/>
    </physiologicalReaction>
</comment>
<dbReference type="InterPro" id="IPR005083">
    <property type="entry name" value="YopJ-like"/>
</dbReference>
<accession>A0A3M4K5Y6</accession>
<name>A0A3M4K5Y6_9PSED</name>
<dbReference type="InterPro" id="IPR053633">
    <property type="entry name" value="Ser/Thr_acetyltransferase"/>
</dbReference>